<dbReference type="Proteomes" id="UP000008144">
    <property type="component" value="Chromosome 4"/>
</dbReference>
<evidence type="ECO:0000256" key="1">
    <source>
        <dbReference type="ARBA" id="ARBA00022553"/>
    </source>
</evidence>
<dbReference type="GO" id="GO:0005096">
    <property type="term" value="F:GTPase activator activity"/>
    <property type="evidence" value="ECO:0007669"/>
    <property type="project" value="InterPro"/>
</dbReference>
<sequence length="402" mass="46102">MLQARVSIIKWIIAFTGRFEKTQIHNKPDSAIEALQRQVLKQLQELNVSNNDQSKDGSESKSSTPASSNPPQHLSVSSVQQIETEANSNTSTLTEKEPSISSVSSLDDKLRSSASAEEELVRDVLYSTRQNINIVHEMFRQAFMLPLTEVPTMRRVVKVYQEWIQEGEIPLFMEEIPKDMNVESEESHSDEGEEKEVLSRQKSTNSLRNVSYMRGQLHSVIDNALNTHVRAGPQTTLQLFITNSAHVFLVEPPRNATKLVQAQVDVCKRVLNLYRYMVMNVFLSEVTWQQLLRVLLHITRVMLQEATFDEPSVNKYETVAGRLAGPVFQTLIVSWIKANLFVQVSRDLWDELVDVLSSLTNWEELITEWAKNMETMTRVLARHVYKLELQDLPLDRLTEQKH</sequence>
<reference evidence="4" key="3">
    <citation type="submission" date="2025-08" db="UniProtKB">
        <authorList>
            <consortium name="Ensembl"/>
        </authorList>
    </citation>
    <scope>IDENTIFICATION</scope>
</reference>
<keyword evidence="1" id="KW-0597">Phosphoprotein</keyword>
<evidence type="ECO:0000259" key="3">
    <source>
        <dbReference type="Pfam" id="PF20412"/>
    </source>
</evidence>
<protein>
    <recommendedName>
        <fullName evidence="3">Ral GTPase-activating protein subunit alpha/beta N-terminal domain-containing protein</fullName>
    </recommendedName>
</protein>
<organism evidence="4 5">
    <name type="scientific">Ciona intestinalis</name>
    <name type="common">Transparent sea squirt</name>
    <name type="synonym">Ascidia intestinalis</name>
    <dbReference type="NCBI Taxonomy" id="7719"/>
    <lineage>
        <taxon>Eukaryota</taxon>
        <taxon>Metazoa</taxon>
        <taxon>Chordata</taxon>
        <taxon>Tunicata</taxon>
        <taxon>Ascidiacea</taxon>
        <taxon>Phlebobranchia</taxon>
        <taxon>Cionidae</taxon>
        <taxon>Ciona</taxon>
    </lineage>
</organism>
<feature type="compositionally biased region" description="Polar residues" evidence="2">
    <location>
        <begin position="60"/>
        <end position="105"/>
    </location>
</feature>
<feature type="region of interest" description="Disordered" evidence="2">
    <location>
        <begin position="48"/>
        <end position="108"/>
    </location>
</feature>
<dbReference type="Pfam" id="PF20412">
    <property type="entry name" value="RALGAPB_N"/>
    <property type="match status" value="1"/>
</dbReference>
<dbReference type="EMBL" id="EAAA01001891">
    <property type="status" value="NOT_ANNOTATED_CDS"/>
    <property type="molecule type" value="Genomic_DNA"/>
</dbReference>
<dbReference type="Ensembl" id="ENSCINT00000034283.1">
    <property type="protein sequence ID" value="ENSCINP00000030806.1"/>
    <property type="gene ID" value="ENSCING00000018171.1"/>
</dbReference>
<dbReference type="InParanoid" id="H2XMC3"/>
<accession>H2XMC3</accession>
<proteinExistence type="predicted"/>
<feature type="compositionally biased region" description="Basic and acidic residues" evidence="2">
    <location>
        <begin position="181"/>
        <end position="199"/>
    </location>
</feature>
<dbReference type="GO" id="GO:0005634">
    <property type="term" value="C:nucleus"/>
    <property type="evidence" value="ECO:0007669"/>
    <property type="project" value="InterPro"/>
</dbReference>
<dbReference type="PANTHER" id="PTHR10063:SF11">
    <property type="entry name" value="RHO GTPASE-ACTIVATING PROTEIN CG5521-RELATED"/>
    <property type="match status" value="1"/>
</dbReference>
<feature type="domain" description="Ral GTPase-activating protein subunit alpha/beta N-terminal" evidence="3">
    <location>
        <begin position="260"/>
        <end position="386"/>
    </location>
</feature>
<evidence type="ECO:0000256" key="2">
    <source>
        <dbReference type="SAM" id="MobiDB-lite"/>
    </source>
</evidence>
<dbReference type="PANTHER" id="PTHR10063">
    <property type="entry name" value="TUBERIN"/>
    <property type="match status" value="1"/>
</dbReference>
<evidence type="ECO:0000313" key="4">
    <source>
        <dbReference type="Ensembl" id="ENSCINP00000030806.1"/>
    </source>
</evidence>
<feature type="region of interest" description="Disordered" evidence="2">
    <location>
        <begin position="181"/>
        <end position="203"/>
    </location>
</feature>
<dbReference type="STRING" id="7719.ENSCINP00000030806"/>
<dbReference type="AlphaFoldDB" id="H2XMC3"/>
<keyword evidence="5" id="KW-1185">Reference proteome</keyword>
<dbReference type="InterPro" id="IPR027107">
    <property type="entry name" value="Tuberin/Ral-act_asu"/>
</dbReference>
<dbReference type="InterPro" id="IPR046859">
    <property type="entry name" value="RGPA/RALGAPB_N"/>
</dbReference>
<reference evidence="4" key="2">
    <citation type="journal article" date="2008" name="Genome Biol.">
        <title>Improved genome assembly and evidence-based global gene model set for the chordate Ciona intestinalis: new insight into intron and operon populations.</title>
        <authorList>
            <person name="Satou Y."/>
            <person name="Mineta K."/>
            <person name="Ogasawara M."/>
            <person name="Sasakura Y."/>
            <person name="Shoguchi E."/>
            <person name="Ueno K."/>
            <person name="Yamada L."/>
            <person name="Matsumoto J."/>
            <person name="Wasserscheid J."/>
            <person name="Dewar K."/>
            <person name="Wiley G.B."/>
            <person name="Macmil S.L."/>
            <person name="Roe B.A."/>
            <person name="Zeller R.W."/>
            <person name="Hastings K.E."/>
            <person name="Lemaire P."/>
            <person name="Lindquist E."/>
            <person name="Endo T."/>
            <person name="Hotta K."/>
            <person name="Inaba K."/>
        </authorList>
    </citation>
    <scope>NUCLEOTIDE SEQUENCE [LARGE SCALE GENOMIC DNA]</scope>
    <source>
        <strain evidence="4">wild type</strain>
    </source>
</reference>
<reference evidence="5" key="1">
    <citation type="journal article" date="2002" name="Science">
        <title>The draft genome of Ciona intestinalis: insights into chordate and vertebrate origins.</title>
        <authorList>
            <person name="Dehal P."/>
            <person name="Satou Y."/>
            <person name="Campbell R.K."/>
            <person name="Chapman J."/>
            <person name="Degnan B."/>
            <person name="De Tomaso A."/>
            <person name="Davidson B."/>
            <person name="Di Gregorio A."/>
            <person name="Gelpke M."/>
            <person name="Goodstein D.M."/>
            <person name="Harafuji N."/>
            <person name="Hastings K.E."/>
            <person name="Ho I."/>
            <person name="Hotta K."/>
            <person name="Huang W."/>
            <person name="Kawashima T."/>
            <person name="Lemaire P."/>
            <person name="Martinez D."/>
            <person name="Meinertzhagen I.A."/>
            <person name="Necula S."/>
            <person name="Nonaka M."/>
            <person name="Putnam N."/>
            <person name="Rash S."/>
            <person name="Saiga H."/>
            <person name="Satake M."/>
            <person name="Terry A."/>
            <person name="Yamada L."/>
            <person name="Wang H.G."/>
            <person name="Awazu S."/>
            <person name="Azumi K."/>
            <person name="Boore J."/>
            <person name="Branno M."/>
            <person name="Chin-Bow S."/>
            <person name="DeSantis R."/>
            <person name="Doyle S."/>
            <person name="Francino P."/>
            <person name="Keys D.N."/>
            <person name="Haga S."/>
            <person name="Hayashi H."/>
            <person name="Hino K."/>
            <person name="Imai K.S."/>
            <person name="Inaba K."/>
            <person name="Kano S."/>
            <person name="Kobayashi K."/>
            <person name="Kobayashi M."/>
            <person name="Lee B.I."/>
            <person name="Makabe K.W."/>
            <person name="Manohar C."/>
            <person name="Matassi G."/>
            <person name="Medina M."/>
            <person name="Mochizuki Y."/>
            <person name="Mount S."/>
            <person name="Morishita T."/>
            <person name="Miura S."/>
            <person name="Nakayama A."/>
            <person name="Nishizaka S."/>
            <person name="Nomoto H."/>
            <person name="Ohta F."/>
            <person name="Oishi K."/>
            <person name="Rigoutsos I."/>
            <person name="Sano M."/>
            <person name="Sasaki A."/>
            <person name="Sasakura Y."/>
            <person name="Shoguchi E."/>
            <person name="Shin-i T."/>
            <person name="Spagnuolo A."/>
            <person name="Stainier D."/>
            <person name="Suzuki M.M."/>
            <person name="Tassy O."/>
            <person name="Takatori N."/>
            <person name="Tokuoka M."/>
            <person name="Yagi K."/>
            <person name="Yoshizaki F."/>
            <person name="Wada S."/>
            <person name="Zhang C."/>
            <person name="Hyatt P.D."/>
            <person name="Larimer F."/>
            <person name="Detter C."/>
            <person name="Doggett N."/>
            <person name="Glavina T."/>
            <person name="Hawkins T."/>
            <person name="Richardson P."/>
            <person name="Lucas S."/>
            <person name="Kohara Y."/>
            <person name="Levine M."/>
            <person name="Satoh N."/>
            <person name="Rokhsar D.S."/>
        </authorList>
    </citation>
    <scope>NUCLEOTIDE SEQUENCE [LARGE SCALE GENOMIC DNA]</scope>
</reference>
<evidence type="ECO:0000313" key="5">
    <source>
        <dbReference type="Proteomes" id="UP000008144"/>
    </source>
</evidence>
<name>H2XMC3_CIOIN</name>
<dbReference type="GeneTree" id="ENSGT00950000183139"/>
<reference evidence="4" key="4">
    <citation type="submission" date="2025-09" db="UniProtKB">
        <authorList>
            <consortium name="Ensembl"/>
        </authorList>
    </citation>
    <scope>IDENTIFICATION</scope>
</reference>
<dbReference type="HOGENOM" id="CLU_007555_2_0_1"/>